<keyword evidence="3" id="KW-1185">Reference proteome</keyword>
<accession>A0A1N6G5K9</accession>
<dbReference type="STRING" id="1217970.SAMN05444002_2222"/>
<dbReference type="AlphaFoldDB" id="A0A1N6G5K9"/>
<dbReference type="Proteomes" id="UP000184932">
    <property type="component" value="Unassembled WGS sequence"/>
</dbReference>
<gene>
    <name evidence="2" type="ORF">SAMN05444002_2222</name>
</gene>
<proteinExistence type="predicted"/>
<keyword evidence="1" id="KW-0732">Signal</keyword>
<protein>
    <recommendedName>
        <fullName evidence="4">DUF2155 domain-containing protein</fullName>
    </recommendedName>
</protein>
<feature type="signal peptide" evidence="1">
    <location>
        <begin position="1"/>
        <end position="20"/>
    </location>
</feature>
<evidence type="ECO:0000256" key="1">
    <source>
        <dbReference type="SAM" id="SignalP"/>
    </source>
</evidence>
<evidence type="ECO:0000313" key="2">
    <source>
        <dbReference type="EMBL" id="SIO02787.1"/>
    </source>
</evidence>
<sequence>MKTVVQCAALACLLAGAAQAQEVLQGPGAMLRGLDKLSSVTSDLEVRTGETVRYGHLRITLSDCRYPEGTPARASAYVVIEDDNAEAPAFAGWMLASAPALNALDHQRYDVWVLRCTTE</sequence>
<reference evidence="3" key="1">
    <citation type="submission" date="2016-11" db="EMBL/GenBank/DDBJ databases">
        <authorList>
            <person name="Varghese N."/>
            <person name="Submissions S."/>
        </authorList>
    </citation>
    <scope>NUCLEOTIDE SEQUENCE [LARGE SCALE GENOMIC DNA]</scope>
    <source>
        <strain evidence="3">DSM 29440</strain>
    </source>
</reference>
<organism evidence="2 3">
    <name type="scientific">Vannielia litorea</name>
    <dbReference type="NCBI Taxonomy" id="1217970"/>
    <lineage>
        <taxon>Bacteria</taxon>
        <taxon>Pseudomonadati</taxon>
        <taxon>Pseudomonadota</taxon>
        <taxon>Alphaproteobacteria</taxon>
        <taxon>Rhodobacterales</taxon>
        <taxon>Paracoccaceae</taxon>
        <taxon>Vannielia</taxon>
    </lineage>
</organism>
<dbReference type="EMBL" id="FSRL01000001">
    <property type="protein sequence ID" value="SIO02787.1"/>
    <property type="molecule type" value="Genomic_DNA"/>
</dbReference>
<dbReference type="RefSeq" id="WP_139301269.1">
    <property type="nucleotide sequence ID" value="NZ_FSRL01000001.1"/>
</dbReference>
<feature type="chain" id="PRO_5013133895" description="DUF2155 domain-containing protein" evidence="1">
    <location>
        <begin position="21"/>
        <end position="119"/>
    </location>
</feature>
<dbReference type="OrthoDB" id="9810376at2"/>
<evidence type="ECO:0000313" key="3">
    <source>
        <dbReference type="Proteomes" id="UP000184932"/>
    </source>
</evidence>
<evidence type="ECO:0008006" key="4">
    <source>
        <dbReference type="Google" id="ProtNLM"/>
    </source>
</evidence>
<name>A0A1N6G5K9_9RHOB</name>
<dbReference type="InterPro" id="IPR019225">
    <property type="entry name" value="DUF2155"/>
</dbReference>
<dbReference type="Pfam" id="PF09923">
    <property type="entry name" value="DUF2155"/>
    <property type="match status" value="1"/>
</dbReference>